<feature type="compositionally biased region" description="Polar residues" evidence="1">
    <location>
        <begin position="116"/>
        <end position="126"/>
    </location>
</feature>
<dbReference type="Proteomes" id="UP001152561">
    <property type="component" value="Unassembled WGS sequence"/>
</dbReference>
<feature type="compositionally biased region" description="Basic and acidic residues" evidence="1">
    <location>
        <begin position="127"/>
        <end position="146"/>
    </location>
</feature>
<dbReference type="EMBL" id="JAJAGQ010000005">
    <property type="protein sequence ID" value="KAJ8562384.1"/>
    <property type="molecule type" value="Genomic_DNA"/>
</dbReference>
<evidence type="ECO:0000256" key="1">
    <source>
        <dbReference type="SAM" id="MobiDB-lite"/>
    </source>
</evidence>
<accession>A0A9Q1RLI7</accession>
<reference evidence="3" key="1">
    <citation type="journal article" date="2023" name="Proc. Natl. Acad. Sci. U.S.A.">
        <title>Genomic and structural basis for evolution of tropane alkaloid biosynthesis.</title>
        <authorList>
            <person name="Wanga Y.-J."/>
            <person name="Taina T."/>
            <person name="Yua J.-Y."/>
            <person name="Lia J."/>
            <person name="Xua B."/>
            <person name="Chenc J."/>
            <person name="D'Auriad J.C."/>
            <person name="Huanga J.-P."/>
            <person name="Huanga S.-X."/>
        </authorList>
    </citation>
    <scope>NUCLEOTIDE SEQUENCE [LARGE SCALE GENOMIC DNA]</scope>
    <source>
        <strain evidence="3">cv. KIB-2019</strain>
    </source>
</reference>
<name>A0A9Q1RLI7_9SOLA</name>
<sequence>MGFFSAQGVPTSYATDSGLEFEYILVGCGADDFNNLLMHCVLDKIIDCPFSSSLYGFVALQTCENDHSSLTVIGSELELVNKMAGTESQIDANNNKMLNNATIQEIDPVTREIGTRNDQISSPQTSRRIEGERTPNDDEKVDDRVKVAGSDLTKILDTKSDHSIAGKGQSRS</sequence>
<keyword evidence="3" id="KW-1185">Reference proteome</keyword>
<feature type="region of interest" description="Disordered" evidence="1">
    <location>
        <begin position="108"/>
        <end position="146"/>
    </location>
</feature>
<evidence type="ECO:0000313" key="3">
    <source>
        <dbReference type="Proteomes" id="UP001152561"/>
    </source>
</evidence>
<evidence type="ECO:0000313" key="2">
    <source>
        <dbReference type="EMBL" id="KAJ8562384.1"/>
    </source>
</evidence>
<gene>
    <name evidence="2" type="ORF">K7X08_011675</name>
</gene>
<proteinExistence type="predicted"/>
<organism evidence="2 3">
    <name type="scientific">Anisodus acutangulus</name>
    <dbReference type="NCBI Taxonomy" id="402998"/>
    <lineage>
        <taxon>Eukaryota</taxon>
        <taxon>Viridiplantae</taxon>
        <taxon>Streptophyta</taxon>
        <taxon>Embryophyta</taxon>
        <taxon>Tracheophyta</taxon>
        <taxon>Spermatophyta</taxon>
        <taxon>Magnoliopsida</taxon>
        <taxon>eudicotyledons</taxon>
        <taxon>Gunneridae</taxon>
        <taxon>Pentapetalae</taxon>
        <taxon>asterids</taxon>
        <taxon>lamiids</taxon>
        <taxon>Solanales</taxon>
        <taxon>Solanaceae</taxon>
        <taxon>Solanoideae</taxon>
        <taxon>Hyoscyameae</taxon>
        <taxon>Anisodus</taxon>
    </lineage>
</organism>
<dbReference type="OrthoDB" id="1326791at2759"/>
<protein>
    <submittedName>
        <fullName evidence="2">Uncharacterized protein</fullName>
    </submittedName>
</protein>
<dbReference type="AlphaFoldDB" id="A0A9Q1RLI7"/>
<comment type="caution">
    <text evidence="2">The sequence shown here is derived from an EMBL/GenBank/DDBJ whole genome shotgun (WGS) entry which is preliminary data.</text>
</comment>